<keyword evidence="3" id="KW-1185">Reference proteome</keyword>
<dbReference type="EMBL" id="BSYO01000028">
    <property type="protein sequence ID" value="GMH24786.1"/>
    <property type="molecule type" value="Genomic_DNA"/>
</dbReference>
<gene>
    <name evidence="2" type="ORF">Nepgr_026629</name>
</gene>
<keyword evidence="1" id="KW-0732">Signal</keyword>
<accession>A0AAD3TA37</accession>
<comment type="caution">
    <text evidence="2">The sequence shown here is derived from an EMBL/GenBank/DDBJ whole genome shotgun (WGS) entry which is preliminary data.</text>
</comment>
<evidence type="ECO:0000256" key="1">
    <source>
        <dbReference type="SAM" id="SignalP"/>
    </source>
</evidence>
<protein>
    <submittedName>
        <fullName evidence="2">Uncharacterized protein</fullName>
    </submittedName>
</protein>
<evidence type="ECO:0000313" key="2">
    <source>
        <dbReference type="EMBL" id="GMH24786.1"/>
    </source>
</evidence>
<sequence>MMLERLLLFLDSDGCALAWACEWRGGLAVDGSSGSLRAGPLQTKPVATTAETGIHQCNAIPAIFLFEDIQFDSLKLGLSCTRYLAGNLVCGDMLQLHIDDARLVCGAEGVGVGNSCVRLAESDSYLFDVAEPMME</sequence>
<organism evidence="2 3">
    <name type="scientific">Nepenthes gracilis</name>
    <name type="common">Slender pitcher plant</name>
    <dbReference type="NCBI Taxonomy" id="150966"/>
    <lineage>
        <taxon>Eukaryota</taxon>
        <taxon>Viridiplantae</taxon>
        <taxon>Streptophyta</taxon>
        <taxon>Embryophyta</taxon>
        <taxon>Tracheophyta</taxon>
        <taxon>Spermatophyta</taxon>
        <taxon>Magnoliopsida</taxon>
        <taxon>eudicotyledons</taxon>
        <taxon>Gunneridae</taxon>
        <taxon>Pentapetalae</taxon>
        <taxon>Caryophyllales</taxon>
        <taxon>Nepenthaceae</taxon>
        <taxon>Nepenthes</taxon>
    </lineage>
</organism>
<reference evidence="2" key="1">
    <citation type="submission" date="2023-05" db="EMBL/GenBank/DDBJ databases">
        <title>Nepenthes gracilis genome sequencing.</title>
        <authorList>
            <person name="Fukushima K."/>
        </authorList>
    </citation>
    <scope>NUCLEOTIDE SEQUENCE</scope>
    <source>
        <strain evidence="2">SING2019-196</strain>
    </source>
</reference>
<feature type="signal peptide" evidence="1">
    <location>
        <begin position="1"/>
        <end position="18"/>
    </location>
</feature>
<feature type="chain" id="PRO_5041959505" evidence="1">
    <location>
        <begin position="19"/>
        <end position="135"/>
    </location>
</feature>
<dbReference type="AlphaFoldDB" id="A0AAD3TA37"/>
<dbReference type="Proteomes" id="UP001279734">
    <property type="component" value="Unassembled WGS sequence"/>
</dbReference>
<name>A0AAD3TA37_NEPGR</name>
<evidence type="ECO:0000313" key="3">
    <source>
        <dbReference type="Proteomes" id="UP001279734"/>
    </source>
</evidence>
<proteinExistence type="predicted"/>